<proteinExistence type="predicted"/>
<evidence type="ECO:0000259" key="1">
    <source>
        <dbReference type="SMART" id="SM00360"/>
    </source>
</evidence>
<accession>A0A5K1U7C9</accession>
<dbReference type="SMART" id="SM00360">
    <property type="entry name" value="RRM"/>
    <property type="match status" value="1"/>
</dbReference>
<dbReference type="EMBL" id="BDEQ01000001">
    <property type="protein sequence ID" value="GAT95706.1"/>
    <property type="molecule type" value="Genomic_DNA"/>
</dbReference>
<dbReference type="Pfam" id="PF00076">
    <property type="entry name" value="RRM_1"/>
    <property type="match status" value="1"/>
</dbReference>
<evidence type="ECO:0000313" key="3">
    <source>
        <dbReference type="Proteomes" id="UP000078387"/>
    </source>
</evidence>
<evidence type="ECO:0000313" key="2">
    <source>
        <dbReference type="EMBL" id="GAT95706.1"/>
    </source>
</evidence>
<dbReference type="OMA" id="IPSCFRV"/>
<dbReference type="VEuPathDB" id="AmoebaDB:EHI5A_019500"/>
<feature type="domain" description="RRM" evidence="1">
    <location>
        <begin position="14"/>
        <end position="83"/>
    </location>
</feature>
<dbReference type="InterPro" id="IPR012677">
    <property type="entry name" value="Nucleotide-bd_a/b_plait_sf"/>
</dbReference>
<dbReference type="AlphaFoldDB" id="A0A5K1U7C9"/>
<comment type="caution">
    <text evidence="2">The sequence shown here is derived from an EMBL/GenBank/DDBJ whole genome shotgun (WGS) entry which is preliminary data.</text>
</comment>
<name>A0A5K1U7C9_ENTHI</name>
<dbReference type="VEuPathDB" id="AmoebaDB:EHI8A_005660"/>
<dbReference type="GO" id="GO:0003723">
    <property type="term" value="F:RNA binding"/>
    <property type="evidence" value="ECO:0007669"/>
    <property type="project" value="InterPro"/>
</dbReference>
<dbReference type="Proteomes" id="UP000078387">
    <property type="component" value="Unassembled WGS sequence"/>
</dbReference>
<dbReference type="VEuPathDB" id="AmoebaDB:KM1_021350"/>
<dbReference type="VEuPathDB" id="AmoebaDB:EHI_025440"/>
<dbReference type="InterPro" id="IPR035979">
    <property type="entry name" value="RBD_domain_sf"/>
</dbReference>
<gene>
    <name evidence="2" type="ORF">CL6EHI_025440</name>
</gene>
<reference evidence="2 3" key="1">
    <citation type="submission" date="2016-05" db="EMBL/GenBank/DDBJ databases">
        <title>First whole genome sequencing of Entamoeba histolytica HM1:IMSS-clone-6.</title>
        <authorList>
            <person name="Mukherjee Avik.K."/>
            <person name="Izumyama S."/>
            <person name="Nakada-Tsukui K."/>
            <person name="Nozaki T."/>
        </authorList>
    </citation>
    <scope>NUCLEOTIDE SEQUENCE [LARGE SCALE GENOMIC DNA]</scope>
    <source>
        <strain evidence="2 3">HM1:IMSS clone 6</strain>
    </source>
</reference>
<organism evidence="2 3">
    <name type="scientific">Entamoeba histolytica</name>
    <dbReference type="NCBI Taxonomy" id="5759"/>
    <lineage>
        <taxon>Eukaryota</taxon>
        <taxon>Amoebozoa</taxon>
        <taxon>Evosea</taxon>
        <taxon>Archamoebae</taxon>
        <taxon>Mastigamoebida</taxon>
        <taxon>Entamoebidae</taxon>
        <taxon>Entamoeba</taxon>
    </lineage>
</organism>
<dbReference type="Gene3D" id="3.30.70.330">
    <property type="match status" value="1"/>
</dbReference>
<dbReference type="VEuPathDB" id="AmoebaDB:EHI7A_008940"/>
<protein>
    <submittedName>
        <fullName evidence="2">RNA recognition motif domain containing protein</fullName>
    </submittedName>
</protein>
<dbReference type="InterPro" id="IPR000504">
    <property type="entry name" value="RRM_dom"/>
</dbReference>
<sequence length="236" mass="27464">MDPYCYRICQFYTCVKVTNLNKTITPLKLMNLFEHCGDIVSIRISKLLNGNKWAIINFGESKAVELAELLSGSMFEDRLINVYGCTLGKNDFDNTEEFYFGRNLPLSTKEKNTLSNTSIRVESNGNSYFINTSNHIIKGKKCLSCDNFKISFNTETGMLELLENSEEIIHDNHKEFDSKRTKSFDENSINEDIFNDDSLNSQYEQNFELLKEEMNTLDWWNNIEFPIPSWFRVNKS</sequence>
<dbReference type="SUPFAM" id="SSF54928">
    <property type="entry name" value="RNA-binding domain, RBD"/>
    <property type="match status" value="1"/>
</dbReference>